<dbReference type="SUPFAM" id="SSF52743">
    <property type="entry name" value="Subtilisin-like"/>
    <property type="match status" value="1"/>
</dbReference>
<accession>A0A0D7X1H3</accession>
<feature type="domain" description="Peptidase S8/S53" evidence="6">
    <location>
        <begin position="3"/>
        <end position="113"/>
    </location>
</feature>
<dbReference type="RefSeq" id="WP_044646476.1">
    <property type="nucleotide sequence ID" value="NZ_JTHP01000022.1"/>
</dbReference>
<evidence type="ECO:0000256" key="1">
    <source>
        <dbReference type="ARBA" id="ARBA00011073"/>
    </source>
</evidence>
<organism evidence="7 8">
    <name type="scientific">Paenibacillus terrae</name>
    <dbReference type="NCBI Taxonomy" id="159743"/>
    <lineage>
        <taxon>Bacteria</taxon>
        <taxon>Bacillati</taxon>
        <taxon>Bacillota</taxon>
        <taxon>Bacilli</taxon>
        <taxon>Bacillales</taxon>
        <taxon>Paenibacillaceae</taxon>
        <taxon>Paenibacillus</taxon>
    </lineage>
</organism>
<name>A0A0D7X1H3_9BACL</name>
<keyword evidence="4" id="KW-0720">Serine protease</keyword>
<sequence length="166" mass="18042">MINHGTLCAGIVQTYFPDAMISSVKILNHRKGNAVQLCAALRWCVKHRVQVANISLGSTDFRDRGMLREVVNEFAAAGLIMVCAAHNGGLLTYPASFTNVIGVQCGRSENLAAGQYRYDHEDAFVGGTEFTEIHRANAEYNRYSHFIGAHGCGYPSAGEAVGYSVR</sequence>
<keyword evidence="8" id="KW-1185">Reference proteome</keyword>
<protein>
    <recommendedName>
        <fullName evidence="6">Peptidase S8/S53 domain-containing protein</fullName>
    </recommendedName>
</protein>
<dbReference type="Gene3D" id="3.40.50.200">
    <property type="entry name" value="Peptidase S8/S53 domain"/>
    <property type="match status" value="1"/>
</dbReference>
<dbReference type="AlphaFoldDB" id="A0A0D7X1H3"/>
<evidence type="ECO:0000313" key="7">
    <source>
        <dbReference type="EMBL" id="KJD45255.1"/>
    </source>
</evidence>
<dbReference type="InterPro" id="IPR036852">
    <property type="entry name" value="Peptidase_S8/S53_dom_sf"/>
</dbReference>
<dbReference type="PATRIC" id="fig|159743.3.peg.2824"/>
<dbReference type="InterPro" id="IPR000209">
    <property type="entry name" value="Peptidase_S8/S53_dom"/>
</dbReference>
<keyword evidence="2" id="KW-0645">Protease</keyword>
<evidence type="ECO:0000259" key="6">
    <source>
        <dbReference type="Pfam" id="PF00082"/>
    </source>
</evidence>
<dbReference type="PANTHER" id="PTHR43806:SF11">
    <property type="entry name" value="CEREVISIN-RELATED"/>
    <property type="match status" value="1"/>
</dbReference>
<dbReference type="GO" id="GO:0006508">
    <property type="term" value="P:proteolysis"/>
    <property type="evidence" value="ECO:0007669"/>
    <property type="project" value="UniProtKB-KW"/>
</dbReference>
<dbReference type="Proteomes" id="UP000032534">
    <property type="component" value="Unassembled WGS sequence"/>
</dbReference>
<keyword evidence="3" id="KW-0378">Hydrolase</keyword>
<proteinExistence type="inferred from homology"/>
<comment type="caution">
    <text evidence="7">The sequence shown here is derived from an EMBL/GenBank/DDBJ whole genome shotgun (WGS) entry which is preliminary data.</text>
</comment>
<dbReference type="PROSITE" id="PS51892">
    <property type="entry name" value="SUBTILASE"/>
    <property type="match status" value="1"/>
</dbReference>
<dbReference type="EMBL" id="JTHP01000022">
    <property type="protein sequence ID" value="KJD45255.1"/>
    <property type="molecule type" value="Genomic_DNA"/>
</dbReference>
<reference evidence="7 8" key="1">
    <citation type="submission" date="2014-11" db="EMBL/GenBank/DDBJ databases">
        <title>Draft Genome Sequences of Paenibacillus polymyxa NRRL B-30509 and Paenibacillus terrae NRRL B-30644, Strains from a Poultry Environment that Produce Tridecaptin A and Paenicidins.</title>
        <authorList>
            <person name="van Belkum M.J."/>
            <person name="Lohans C.T."/>
            <person name="Vederas J.C."/>
        </authorList>
    </citation>
    <scope>NUCLEOTIDE SEQUENCE [LARGE SCALE GENOMIC DNA]</scope>
    <source>
        <strain evidence="7 8">NRRL B-30644</strain>
    </source>
</reference>
<evidence type="ECO:0000256" key="5">
    <source>
        <dbReference type="PROSITE-ProRule" id="PRU01240"/>
    </source>
</evidence>
<evidence type="ECO:0000256" key="4">
    <source>
        <dbReference type="ARBA" id="ARBA00022825"/>
    </source>
</evidence>
<dbReference type="PANTHER" id="PTHR43806">
    <property type="entry name" value="PEPTIDASE S8"/>
    <property type="match status" value="1"/>
</dbReference>
<comment type="caution">
    <text evidence="5">Lacks conserved residue(s) required for the propagation of feature annotation.</text>
</comment>
<evidence type="ECO:0000256" key="3">
    <source>
        <dbReference type="ARBA" id="ARBA00022801"/>
    </source>
</evidence>
<dbReference type="OrthoDB" id="184152at2"/>
<dbReference type="GO" id="GO:0004252">
    <property type="term" value="F:serine-type endopeptidase activity"/>
    <property type="evidence" value="ECO:0007669"/>
    <property type="project" value="InterPro"/>
</dbReference>
<gene>
    <name evidence="7" type="ORF">QD47_12690</name>
</gene>
<dbReference type="Pfam" id="PF00082">
    <property type="entry name" value="Peptidase_S8"/>
    <property type="match status" value="1"/>
</dbReference>
<dbReference type="InterPro" id="IPR050131">
    <property type="entry name" value="Peptidase_S8_subtilisin-like"/>
</dbReference>
<comment type="similarity">
    <text evidence="1 5">Belongs to the peptidase S8 family.</text>
</comment>
<evidence type="ECO:0000256" key="2">
    <source>
        <dbReference type="ARBA" id="ARBA00022670"/>
    </source>
</evidence>
<evidence type="ECO:0000313" key="8">
    <source>
        <dbReference type="Proteomes" id="UP000032534"/>
    </source>
</evidence>